<dbReference type="Gene3D" id="3.40.50.300">
    <property type="entry name" value="P-loop containing nucleotide triphosphate hydrolases"/>
    <property type="match status" value="2"/>
</dbReference>
<dbReference type="PROSITE" id="PS51198">
    <property type="entry name" value="UVRD_HELICASE_ATP_BIND"/>
    <property type="match status" value="1"/>
</dbReference>
<feature type="binding site" evidence="9">
    <location>
        <begin position="266"/>
        <end position="273"/>
    </location>
    <ligand>
        <name>ATP</name>
        <dbReference type="ChEBI" id="CHEBI:30616"/>
    </ligand>
</feature>
<evidence type="ECO:0000256" key="8">
    <source>
        <dbReference type="ARBA" id="ARBA00048988"/>
    </source>
</evidence>
<comment type="caution">
    <text evidence="11">The sequence shown here is derived from an EMBL/GenBank/DDBJ whole genome shotgun (WGS) entry which is preliminary data.</text>
</comment>
<dbReference type="InterPro" id="IPR014016">
    <property type="entry name" value="UvrD-like_ATP-bd"/>
</dbReference>
<reference evidence="11 12" key="1">
    <citation type="submission" date="2019-06" db="EMBL/GenBank/DDBJ databases">
        <title>Sequencing the genomes of 1000 actinobacteria strains.</title>
        <authorList>
            <person name="Klenk H.-P."/>
        </authorList>
    </citation>
    <scope>NUCLEOTIDE SEQUENCE [LARGE SCALE GENOMIC DNA]</scope>
    <source>
        <strain evidence="11 12">DSM 45015</strain>
    </source>
</reference>
<dbReference type="EC" id="5.6.2.4" evidence="7"/>
<evidence type="ECO:0000256" key="4">
    <source>
        <dbReference type="ARBA" id="ARBA00022840"/>
    </source>
</evidence>
<keyword evidence="3 9" id="KW-0347">Helicase</keyword>
<dbReference type="Pfam" id="PF00580">
    <property type="entry name" value="UvrD-helicase"/>
    <property type="match status" value="1"/>
</dbReference>
<comment type="catalytic activity">
    <reaction evidence="8">
        <text>ATP + H2O = ADP + phosphate + H(+)</text>
        <dbReference type="Rhea" id="RHEA:13065"/>
        <dbReference type="ChEBI" id="CHEBI:15377"/>
        <dbReference type="ChEBI" id="CHEBI:15378"/>
        <dbReference type="ChEBI" id="CHEBI:30616"/>
        <dbReference type="ChEBI" id="CHEBI:43474"/>
        <dbReference type="ChEBI" id="CHEBI:456216"/>
        <dbReference type="EC" id="5.6.2.4"/>
    </reaction>
</comment>
<dbReference type="RefSeq" id="WP_141924017.1">
    <property type="nucleotide sequence ID" value="NZ_VFQC01000001.1"/>
</dbReference>
<evidence type="ECO:0000256" key="6">
    <source>
        <dbReference type="ARBA" id="ARBA00034617"/>
    </source>
</evidence>
<keyword evidence="12" id="KW-1185">Reference proteome</keyword>
<sequence>MPQLAIDKDFLSRYAKLDKPVRKAVEDTLERFSDLHHAGQHLEKVTQARDPRVRTIRVTRDWRGVVLAPEEGDTYMLVSVLPHDEAYEYVRNRRFSVNTALGVLEVRDEGRMETMSQVLQPVAQAAQQRLFDGFRDRDLHALGIDEQTLTIVRLLVEEEHLDAIRPMMPASQHNVLVALASGMSVDEAWHEASRDLVDEEPPADIDPNDLGAAIRRTPDRAAVVDGPEELRDILEHPFDAWRTFLHPRQHRIAYRPSYGGPVMVTGGAGTGKTVTAVHRAAHLAGRYTPPDGTPILLTTFTTSLAEALRHQLGLLVRPPLDERVDVRNIDKVAVEVVRDATGGTVEVRSERELLWLWEEAARDTGLTGAFLFQEWEHVILAQDLGTERGYLQCQRRGRGSRLGQQQRRAVWQAVLRATRRMADEGLRTFPQVAQEAAAILEREGHRPYRHVLVDEAHDLHPAKWRLVRALAPEGPDDLFVTGDPHQRIYDHRVSLAALGINVRGRSHRLSVSYRSTQEILSWAVGVLGSAPVSGLDDLEDRLDDYSSLLRGRRPEVAAYETREAELDGLAARVAEWVEHGVEPDAVGVAARTRSAADSVRKRLAAAGVATTKLTGSGGVRVGTMHGMKGLEFRCVAVVGVDAGRVPLDHHLTPREEDPVAHGHDLQRERNLLFVACTRARDALAVSYSGEASPFLPG</sequence>
<keyword evidence="4 9" id="KW-0067">ATP-binding</keyword>
<keyword evidence="1 9" id="KW-0547">Nucleotide-binding</keyword>
<keyword evidence="2 9" id="KW-0378">Hydrolase</keyword>
<dbReference type="GO" id="GO:0005524">
    <property type="term" value="F:ATP binding"/>
    <property type="evidence" value="ECO:0007669"/>
    <property type="project" value="UniProtKB-UniRule"/>
</dbReference>
<dbReference type="Proteomes" id="UP000317422">
    <property type="component" value="Unassembled WGS sequence"/>
</dbReference>
<dbReference type="GO" id="GO:0043138">
    <property type="term" value="F:3'-5' DNA helicase activity"/>
    <property type="evidence" value="ECO:0007669"/>
    <property type="project" value="UniProtKB-EC"/>
</dbReference>
<dbReference type="GO" id="GO:0016887">
    <property type="term" value="F:ATP hydrolysis activity"/>
    <property type="evidence" value="ECO:0007669"/>
    <property type="project" value="RHEA"/>
</dbReference>
<dbReference type="EMBL" id="VFQC01000001">
    <property type="protein sequence ID" value="TQN32538.1"/>
    <property type="molecule type" value="Genomic_DNA"/>
</dbReference>
<feature type="domain" description="UvrD-like helicase ATP-binding" evidence="10">
    <location>
        <begin position="245"/>
        <end position="516"/>
    </location>
</feature>
<name>A0A543NL32_9ACTN</name>
<dbReference type="SUPFAM" id="SSF52540">
    <property type="entry name" value="P-loop containing nucleoside triphosphate hydrolases"/>
    <property type="match status" value="1"/>
</dbReference>
<evidence type="ECO:0000259" key="10">
    <source>
        <dbReference type="PROSITE" id="PS51198"/>
    </source>
</evidence>
<dbReference type="PANTHER" id="PTHR11070:SF45">
    <property type="entry name" value="DNA 3'-5' HELICASE"/>
    <property type="match status" value="1"/>
</dbReference>
<evidence type="ECO:0000256" key="2">
    <source>
        <dbReference type="ARBA" id="ARBA00022801"/>
    </source>
</evidence>
<evidence type="ECO:0000313" key="11">
    <source>
        <dbReference type="EMBL" id="TQN32538.1"/>
    </source>
</evidence>
<dbReference type="GO" id="GO:0000725">
    <property type="term" value="P:recombinational repair"/>
    <property type="evidence" value="ECO:0007669"/>
    <property type="project" value="TreeGrafter"/>
</dbReference>
<evidence type="ECO:0000313" key="12">
    <source>
        <dbReference type="Proteomes" id="UP000317422"/>
    </source>
</evidence>
<comment type="catalytic activity">
    <reaction evidence="6">
        <text>Couples ATP hydrolysis with the unwinding of duplex DNA by translocating in the 3'-5' direction.</text>
        <dbReference type="EC" id="5.6.2.4"/>
    </reaction>
</comment>
<protein>
    <recommendedName>
        <fullName evidence="7">DNA 3'-5' helicase</fullName>
        <ecNumber evidence="7">5.6.2.4</ecNumber>
    </recommendedName>
</protein>
<dbReference type="AlphaFoldDB" id="A0A543NL32"/>
<dbReference type="GO" id="GO:0003677">
    <property type="term" value="F:DNA binding"/>
    <property type="evidence" value="ECO:0007669"/>
    <property type="project" value="InterPro"/>
</dbReference>
<evidence type="ECO:0000256" key="3">
    <source>
        <dbReference type="ARBA" id="ARBA00022806"/>
    </source>
</evidence>
<dbReference type="InterPro" id="IPR014017">
    <property type="entry name" value="DNA_helicase_UvrD-like_C"/>
</dbReference>
<accession>A0A543NL32</accession>
<evidence type="ECO:0000256" key="9">
    <source>
        <dbReference type="PROSITE-ProRule" id="PRU00560"/>
    </source>
</evidence>
<gene>
    <name evidence="11" type="ORF">FHX37_2508</name>
</gene>
<evidence type="ECO:0000256" key="5">
    <source>
        <dbReference type="ARBA" id="ARBA00023235"/>
    </source>
</evidence>
<dbReference type="PANTHER" id="PTHR11070">
    <property type="entry name" value="UVRD / RECB / PCRA DNA HELICASE FAMILY MEMBER"/>
    <property type="match status" value="1"/>
</dbReference>
<proteinExistence type="predicted"/>
<dbReference type="InterPro" id="IPR027417">
    <property type="entry name" value="P-loop_NTPase"/>
</dbReference>
<keyword evidence="5" id="KW-0413">Isomerase</keyword>
<organism evidence="11 12">
    <name type="scientific">Haloactinospora alba</name>
    <dbReference type="NCBI Taxonomy" id="405555"/>
    <lineage>
        <taxon>Bacteria</taxon>
        <taxon>Bacillati</taxon>
        <taxon>Actinomycetota</taxon>
        <taxon>Actinomycetes</taxon>
        <taxon>Streptosporangiales</taxon>
        <taxon>Nocardiopsidaceae</taxon>
        <taxon>Haloactinospora</taxon>
    </lineage>
</organism>
<dbReference type="Pfam" id="PF13361">
    <property type="entry name" value="UvrD_C"/>
    <property type="match status" value="1"/>
</dbReference>
<evidence type="ECO:0000256" key="7">
    <source>
        <dbReference type="ARBA" id="ARBA00034808"/>
    </source>
</evidence>
<dbReference type="InterPro" id="IPR000212">
    <property type="entry name" value="DNA_helicase_UvrD/REP"/>
</dbReference>
<evidence type="ECO:0000256" key="1">
    <source>
        <dbReference type="ARBA" id="ARBA00022741"/>
    </source>
</evidence>
<dbReference type="OrthoDB" id="3196525at2"/>